<accession>A0A0C3KYU7</accession>
<gene>
    <name evidence="1" type="ORF">M404DRAFT_118702</name>
</gene>
<dbReference type="AlphaFoldDB" id="A0A0C3KYU7"/>
<keyword evidence="2" id="KW-1185">Reference proteome</keyword>
<feature type="non-terminal residue" evidence="1">
    <location>
        <position position="1"/>
    </location>
</feature>
<dbReference type="STRING" id="870435.A0A0C3KYU7"/>
<name>A0A0C3KYU7_PISTI</name>
<dbReference type="InParanoid" id="A0A0C3KYU7"/>
<dbReference type="HOGENOM" id="CLU_003703_3_2_1"/>
<protein>
    <recommendedName>
        <fullName evidence="3">CxC1-like cysteine cluster associated with KDZ transposases domain-containing protein</fullName>
    </recommendedName>
</protein>
<dbReference type="EMBL" id="KN831944">
    <property type="protein sequence ID" value="KIO14692.1"/>
    <property type="molecule type" value="Genomic_DNA"/>
</dbReference>
<dbReference type="OrthoDB" id="3265433at2759"/>
<reference evidence="2" key="2">
    <citation type="submission" date="2015-01" db="EMBL/GenBank/DDBJ databases">
        <title>Evolutionary Origins and Diversification of the Mycorrhizal Mutualists.</title>
        <authorList>
            <consortium name="DOE Joint Genome Institute"/>
            <consortium name="Mycorrhizal Genomics Consortium"/>
            <person name="Kohler A."/>
            <person name="Kuo A."/>
            <person name="Nagy L.G."/>
            <person name="Floudas D."/>
            <person name="Copeland A."/>
            <person name="Barry K.W."/>
            <person name="Cichocki N."/>
            <person name="Veneault-Fourrey C."/>
            <person name="LaButti K."/>
            <person name="Lindquist E.A."/>
            <person name="Lipzen A."/>
            <person name="Lundell T."/>
            <person name="Morin E."/>
            <person name="Murat C."/>
            <person name="Riley R."/>
            <person name="Ohm R."/>
            <person name="Sun H."/>
            <person name="Tunlid A."/>
            <person name="Henrissat B."/>
            <person name="Grigoriev I.V."/>
            <person name="Hibbett D.S."/>
            <person name="Martin F."/>
        </authorList>
    </citation>
    <scope>NUCLEOTIDE SEQUENCE [LARGE SCALE GENOMIC DNA]</scope>
    <source>
        <strain evidence="2">Marx 270</strain>
    </source>
</reference>
<evidence type="ECO:0000313" key="1">
    <source>
        <dbReference type="EMBL" id="KIO14692.1"/>
    </source>
</evidence>
<dbReference type="Proteomes" id="UP000054217">
    <property type="component" value="Unassembled WGS sequence"/>
</dbReference>
<proteinExistence type="predicted"/>
<reference evidence="1 2" key="1">
    <citation type="submission" date="2014-04" db="EMBL/GenBank/DDBJ databases">
        <authorList>
            <consortium name="DOE Joint Genome Institute"/>
            <person name="Kuo A."/>
            <person name="Kohler A."/>
            <person name="Costa M.D."/>
            <person name="Nagy L.G."/>
            <person name="Floudas D."/>
            <person name="Copeland A."/>
            <person name="Barry K.W."/>
            <person name="Cichocki N."/>
            <person name="Veneault-Fourrey C."/>
            <person name="LaButti K."/>
            <person name="Lindquist E.A."/>
            <person name="Lipzen A."/>
            <person name="Lundell T."/>
            <person name="Morin E."/>
            <person name="Murat C."/>
            <person name="Sun H."/>
            <person name="Tunlid A."/>
            <person name="Henrissat B."/>
            <person name="Grigoriev I.V."/>
            <person name="Hibbett D.S."/>
            <person name="Martin F."/>
            <person name="Nordberg H.P."/>
            <person name="Cantor M.N."/>
            <person name="Hua S.X."/>
        </authorList>
    </citation>
    <scope>NUCLEOTIDE SEQUENCE [LARGE SCALE GENOMIC DNA]</scope>
    <source>
        <strain evidence="1 2">Marx 270</strain>
    </source>
</reference>
<evidence type="ECO:0000313" key="2">
    <source>
        <dbReference type="Proteomes" id="UP000054217"/>
    </source>
</evidence>
<sequence length="401" mass="45974">ALKRKFKVAKQSLATIQDKFNKLDSKVPDGLCRLWVEQELVVQSCWWNTPQAMDIYEVRLEKAPTMKAIEIDLIHKDHSFSSSRGSATWIAQALKVEQAQIADWLSISHRQDRLQSQIGALVHGAAQFIRNDWQVNPRQRPRSIAPFDGDSNDETDDLFLPDRPGHQEVSNVPLPSYIGVQYFHDMGLGSLVEQEIHLRQGQANDALHELHLALMEKAVIFCTDVWKGGNYKMTTRAWGWISNAEAMVQRHAAIYCPCRKQLIALGAGEDILGKYQELNRADLTVSATIADPNARGHCDDTLAWFWTVDLPWDSAMNDRMSEFYRVNWLRTKALQDRWEEELELLTLETGWTQKFFLHKEKFWSGWHMEALAVGNTSFTCYSARQSQMYRDLSGTLGCTSR</sequence>
<organism evidence="1 2">
    <name type="scientific">Pisolithus tinctorius Marx 270</name>
    <dbReference type="NCBI Taxonomy" id="870435"/>
    <lineage>
        <taxon>Eukaryota</taxon>
        <taxon>Fungi</taxon>
        <taxon>Dikarya</taxon>
        <taxon>Basidiomycota</taxon>
        <taxon>Agaricomycotina</taxon>
        <taxon>Agaricomycetes</taxon>
        <taxon>Agaricomycetidae</taxon>
        <taxon>Boletales</taxon>
        <taxon>Sclerodermatineae</taxon>
        <taxon>Pisolithaceae</taxon>
        <taxon>Pisolithus</taxon>
    </lineage>
</organism>
<evidence type="ECO:0008006" key="3">
    <source>
        <dbReference type="Google" id="ProtNLM"/>
    </source>
</evidence>